<dbReference type="InterPro" id="IPR027268">
    <property type="entry name" value="Peptidase_M4/M1_CTD_sf"/>
</dbReference>
<sequence>MPLLTARLAGPALALVLTLPWGAPLRAATDAAACALEWQVRLTTATLPDAERPAGRAVPALDVTLGFDAGTRTSTRLRLPAGWDALRELNPDAPRLLPVAGDAQLRQVQHAAQARVLLQWRLVPGTDTGGTAGLRLTPDWSAFTGAAVLAWPEEPGTQTLPACLRVEAGDTVRWISNFGRAEGSAARWSWPAATAGQVQQALYAGGALQWRDADAAGQTLTAVVPAGAALAFDAAALAERAARLQTALRRDWRDDERTPIPVLALPGPVAGGMTLGRALALQAPPDLALPGPQADELIAGQLLRRWMPERFGPLAHAGRGDGPLRAWFTEGFADYLAHRLLLKEGLWTPEDYAAALNRKIARYQAQPERAADNLRLATGGAGAQALAELPAARGEWLALHWNAALREAGRPGLEATLRGLMVPAAQARREGPLSTPLATHRLIAALRRDLGDVPLRELAHHIEDGAPFEFPPTALGPCFQRDAAPASFRPVAQAAGQPACQGWLQGSGTERVAAANGKTAKTAKTGKAAKAVAGGKAGKSAKTGGGRGGKPAAAKAGKSGAGAKKAAGAAGQGKAKARH</sequence>
<dbReference type="InterPro" id="IPR007963">
    <property type="entry name" value="Peptidase_M61_catalytic"/>
</dbReference>
<feature type="region of interest" description="Disordered" evidence="1">
    <location>
        <begin position="517"/>
        <end position="579"/>
    </location>
</feature>
<feature type="compositionally biased region" description="Low complexity" evidence="1">
    <location>
        <begin position="517"/>
        <end position="542"/>
    </location>
</feature>
<evidence type="ECO:0000313" key="4">
    <source>
        <dbReference type="EMBL" id="MEK8050460.1"/>
    </source>
</evidence>
<feature type="compositionally biased region" description="Low complexity" evidence="1">
    <location>
        <begin position="550"/>
        <end position="579"/>
    </location>
</feature>
<name>A0ABU9CJ51_9BURK</name>
<protein>
    <recommendedName>
        <fullName evidence="3">Peptidase M61 catalytic domain-containing protein</fullName>
    </recommendedName>
</protein>
<proteinExistence type="predicted"/>
<comment type="caution">
    <text evidence="4">The sequence shown here is derived from an EMBL/GenBank/DDBJ whole genome shotgun (WGS) entry which is preliminary data.</text>
</comment>
<reference evidence="4 5" key="1">
    <citation type="submission" date="2024-04" db="EMBL/GenBank/DDBJ databases">
        <title>Novel species of the genus Ideonella isolated from streams.</title>
        <authorList>
            <person name="Lu H."/>
        </authorList>
    </citation>
    <scope>NUCLEOTIDE SEQUENCE [LARGE SCALE GENOMIC DNA]</scope>
    <source>
        <strain evidence="4 5">DXS22W</strain>
    </source>
</reference>
<accession>A0ABU9CJ51</accession>
<organism evidence="4 5">
    <name type="scientific">Pseudaquabacterium inlustre</name>
    <dbReference type="NCBI Taxonomy" id="2984192"/>
    <lineage>
        <taxon>Bacteria</taxon>
        <taxon>Pseudomonadati</taxon>
        <taxon>Pseudomonadota</taxon>
        <taxon>Betaproteobacteria</taxon>
        <taxon>Burkholderiales</taxon>
        <taxon>Sphaerotilaceae</taxon>
        <taxon>Pseudaquabacterium</taxon>
    </lineage>
</organism>
<evidence type="ECO:0000256" key="1">
    <source>
        <dbReference type="SAM" id="MobiDB-lite"/>
    </source>
</evidence>
<feature type="signal peptide" evidence="2">
    <location>
        <begin position="1"/>
        <end position="27"/>
    </location>
</feature>
<dbReference type="EMBL" id="JBBUTH010000004">
    <property type="protein sequence ID" value="MEK8050460.1"/>
    <property type="molecule type" value="Genomic_DNA"/>
</dbReference>
<dbReference type="Proteomes" id="UP001365405">
    <property type="component" value="Unassembled WGS sequence"/>
</dbReference>
<keyword evidence="5" id="KW-1185">Reference proteome</keyword>
<evidence type="ECO:0000259" key="3">
    <source>
        <dbReference type="Pfam" id="PF05299"/>
    </source>
</evidence>
<keyword evidence="2" id="KW-0732">Signal</keyword>
<dbReference type="RefSeq" id="WP_341410135.1">
    <property type="nucleotide sequence ID" value="NZ_JBBUTH010000004.1"/>
</dbReference>
<gene>
    <name evidence="4" type="ORF">AACH10_09440</name>
</gene>
<feature type="domain" description="Peptidase M61 catalytic" evidence="3">
    <location>
        <begin position="326"/>
        <end position="375"/>
    </location>
</feature>
<dbReference type="Gene3D" id="1.10.390.10">
    <property type="entry name" value="Neutral Protease Domain 2"/>
    <property type="match status" value="1"/>
</dbReference>
<feature type="chain" id="PRO_5045058821" description="Peptidase M61 catalytic domain-containing protein" evidence="2">
    <location>
        <begin position="28"/>
        <end position="579"/>
    </location>
</feature>
<evidence type="ECO:0000313" key="5">
    <source>
        <dbReference type="Proteomes" id="UP001365405"/>
    </source>
</evidence>
<evidence type="ECO:0000256" key="2">
    <source>
        <dbReference type="SAM" id="SignalP"/>
    </source>
</evidence>
<dbReference type="Pfam" id="PF05299">
    <property type="entry name" value="Peptidase_M61"/>
    <property type="match status" value="1"/>
</dbReference>